<keyword evidence="5 11" id="KW-0812">Transmembrane</keyword>
<keyword evidence="6" id="KW-0106">Calcium</keyword>
<feature type="transmembrane region" description="Helical" evidence="11">
    <location>
        <begin position="74"/>
        <end position="94"/>
    </location>
</feature>
<feature type="domain" description="Calcium uniporter protein C-terminal" evidence="12">
    <location>
        <begin position="20"/>
        <end position="132"/>
    </location>
</feature>
<gene>
    <name evidence="13" type="ORF">L195_g012730</name>
</gene>
<dbReference type="PANTHER" id="PTHR13462">
    <property type="entry name" value="CALCIUM UNIPORTER PROTEIN, MITOCHONDRIAL"/>
    <property type="match status" value="1"/>
</dbReference>
<keyword evidence="4" id="KW-0109">Calcium transport</keyword>
<reference evidence="13 14" key="2">
    <citation type="journal article" date="2017" name="Front. Plant Sci.">
        <title>Gene Classification and Mining of Molecular Markers Useful in Red Clover (Trifolium pratense) Breeding.</title>
        <authorList>
            <person name="Istvanek J."/>
            <person name="Dluhosova J."/>
            <person name="Dluhos P."/>
            <person name="Patkova L."/>
            <person name="Nedelnik J."/>
            <person name="Repkova J."/>
        </authorList>
    </citation>
    <scope>NUCLEOTIDE SEQUENCE [LARGE SCALE GENOMIC DNA]</scope>
    <source>
        <strain evidence="14">cv. Tatra</strain>
        <tissue evidence="13">Young leaves</tissue>
    </source>
</reference>
<keyword evidence="10" id="KW-0175">Coiled coil</keyword>
<keyword evidence="3" id="KW-0813">Transport</keyword>
<dbReference type="Pfam" id="PF04678">
    <property type="entry name" value="MCU"/>
    <property type="match status" value="1"/>
</dbReference>
<evidence type="ECO:0000256" key="11">
    <source>
        <dbReference type="SAM" id="Phobius"/>
    </source>
</evidence>
<name>A0A2K3PL52_TRIPR</name>
<dbReference type="InterPro" id="IPR039055">
    <property type="entry name" value="MCU_fam"/>
</dbReference>
<keyword evidence="9 11" id="KW-0472">Membrane</keyword>
<dbReference type="GO" id="GO:1990246">
    <property type="term" value="C:uniplex complex"/>
    <property type="evidence" value="ECO:0007669"/>
    <property type="project" value="TreeGrafter"/>
</dbReference>
<dbReference type="GO" id="GO:0005262">
    <property type="term" value="F:calcium channel activity"/>
    <property type="evidence" value="ECO:0007669"/>
    <property type="project" value="TreeGrafter"/>
</dbReference>
<keyword evidence="7 11" id="KW-1133">Transmembrane helix</keyword>
<dbReference type="Gramene" id="Tp57577_TGAC_v2_mRNA20983">
    <property type="protein sequence ID" value="Tp57577_TGAC_v2_mRNA20983"/>
    <property type="gene ID" value="Tp57577_TGAC_v2_gene20283"/>
</dbReference>
<evidence type="ECO:0000256" key="5">
    <source>
        <dbReference type="ARBA" id="ARBA00022692"/>
    </source>
</evidence>
<sequence>MQVAKTIQALLPVPGPKPNEAERKELEEMEKEKVAIDNRADKMVRRELWGGLGFLMVQTLAFMRLTFWELNWDVMEPICFYVTSMYFMAGYTFFLRTSKEPCFEGFYQSRFSTKQKRLMKLHNFDIARYNQLRDASPLASSSELNSNIVHPLNHFHRNL</sequence>
<dbReference type="GO" id="GO:0051560">
    <property type="term" value="P:mitochondrial calcium ion homeostasis"/>
    <property type="evidence" value="ECO:0007669"/>
    <property type="project" value="InterPro"/>
</dbReference>
<dbReference type="STRING" id="57577.A0A2K3PL52"/>
<reference evidence="13 14" key="1">
    <citation type="journal article" date="2014" name="Am. J. Bot.">
        <title>Genome assembly and annotation for red clover (Trifolium pratense; Fabaceae).</title>
        <authorList>
            <person name="Istvanek J."/>
            <person name="Jaros M."/>
            <person name="Krenek A."/>
            <person name="Repkova J."/>
        </authorList>
    </citation>
    <scope>NUCLEOTIDE SEQUENCE [LARGE SCALE GENOMIC DNA]</scope>
    <source>
        <strain evidence="14">cv. Tatra</strain>
        <tissue evidence="13">Young leaves</tissue>
    </source>
</reference>
<evidence type="ECO:0000256" key="7">
    <source>
        <dbReference type="ARBA" id="ARBA00022989"/>
    </source>
</evidence>
<feature type="transmembrane region" description="Helical" evidence="11">
    <location>
        <begin position="48"/>
        <end position="68"/>
    </location>
</feature>
<evidence type="ECO:0000256" key="1">
    <source>
        <dbReference type="ARBA" id="ARBA00004141"/>
    </source>
</evidence>
<evidence type="ECO:0000256" key="4">
    <source>
        <dbReference type="ARBA" id="ARBA00022568"/>
    </source>
</evidence>
<dbReference type="GO" id="GO:0015292">
    <property type="term" value="F:uniporter activity"/>
    <property type="evidence" value="ECO:0007669"/>
    <property type="project" value="TreeGrafter"/>
</dbReference>
<keyword evidence="8" id="KW-0406">Ion transport</keyword>
<evidence type="ECO:0000256" key="8">
    <source>
        <dbReference type="ARBA" id="ARBA00023065"/>
    </source>
</evidence>
<dbReference type="PANTHER" id="PTHR13462:SF31">
    <property type="entry name" value="CALCIUM UNIPORTER PROTEIN 1, MITOCHONDRIAL"/>
    <property type="match status" value="1"/>
</dbReference>
<dbReference type="GO" id="GO:0036444">
    <property type="term" value="P:calcium import into the mitochondrion"/>
    <property type="evidence" value="ECO:0007669"/>
    <property type="project" value="TreeGrafter"/>
</dbReference>
<comment type="caution">
    <text evidence="13">The sequence shown here is derived from an EMBL/GenBank/DDBJ whole genome shotgun (WGS) entry which is preliminary data.</text>
</comment>
<accession>A0A2K3PL52</accession>
<dbReference type="EMBL" id="ASHM01008163">
    <property type="protein sequence ID" value="PNY16021.1"/>
    <property type="molecule type" value="Genomic_DNA"/>
</dbReference>
<feature type="coiled-coil region" evidence="10">
    <location>
        <begin position="19"/>
        <end position="46"/>
    </location>
</feature>
<organism evidence="13 14">
    <name type="scientific">Trifolium pratense</name>
    <name type="common">Red clover</name>
    <dbReference type="NCBI Taxonomy" id="57577"/>
    <lineage>
        <taxon>Eukaryota</taxon>
        <taxon>Viridiplantae</taxon>
        <taxon>Streptophyta</taxon>
        <taxon>Embryophyta</taxon>
        <taxon>Tracheophyta</taxon>
        <taxon>Spermatophyta</taxon>
        <taxon>Magnoliopsida</taxon>
        <taxon>eudicotyledons</taxon>
        <taxon>Gunneridae</taxon>
        <taxon>Pentapetalae</taxon>
        <taxon>rosids</taxon>
        <taxon>fabids</taxon>
        <taxon>Fabales</taxon>
        <taxon>Fabaceae</taxon>
        <taxon>Papilionoideae</taxon>
        <taxon>50 kb inversion clade</taxon>
        <taxon>NPAAA clade</taxon>
        <taxon>Hologalegina</taxon>
        <taxon>IRL clade</taxon>
        <taxon>Trifolieae</taxon>
        <taxon>Trifolium</taxon>
    </lineage>
</organism>
<protein>
    <recommendedName>
        <fullName evidence="12">Calcium uniporter protein C-terminal domain-containing protein</fullName>
    </recommendedName>
</protein>
<evidence type="ECO:0000256" key="2">
    <source>
        <dbReference type="ARBA" id="ARBA00005653"/>
    </source>
</evidence>
<dbReference type="AlphaFoldDB" id="A0A2K3PL52"/>
<dbReference type="InterPro" id="IPR006769">
    <property type="entry name" value="MCU_C"/>
</dbReference>
<proteinExistence type="inferred from homology"/>
<evidence type="ECO:0000313" key="14">
    <source>
        <dbReference type="Proteomes" id="UP000236291"/>
    </source>
</evidence>
<evidence type="ECO:0000256" key="6">
    <source>
        <dbReference type="ARBA" id="ARBA00022837"/>
    </source>
</evidence>
<dbReference type="Proteomes" id="UP000236291">
    <property type="component" value="Unassembled WGS sequence"/>
</dbReference>
<evidence type="ECO:0000313" key="13">
    <source>
        <dbReference type="EMBL" id="PNY16021.1"/>
    </source>
</evidence>
<evidence type="ECO:0000256" key="9">
    <source>
        <dbReference type="ARBA" id="ARBA00023136"/>
    </source>
</evidence>
<comment type="subcellular location">
    <subcellularLocation>
        <location evidence="1">Membrane</location>
        <topology evidence="1">Multi-pass membrane protein</topology>
    </subcellularLocation>
</comment>
<evidence type="ECO:0000256" key="3">
    <source>
        <dbReference type="ARBA" id="ARBA00022448"/>
    </source>
</evidence>
<evidence type="ECO:0000259" key="12">
    <source>
        <dbReference type="Pfam" id="PF04678"/>
    </source>
</evidence>
<comment type="similarity">
    <text evidence="2">Belongs to the MCU (TC 1.A.77) family.</text>
</comment>
<evidence type="ECO:0000256" key="10">
    <source>
        <dbReference type="SAM" id="Coils"/>
    </source>
</evidence>